<name>A0ACD3ADD9_9AGAR</name>
<evidence type="ECO:0000313" key="1">
    <source>
        <dbReference type="EMBL" id="TFK63918.1"/>
    </source>
</evidence>
<accession>A0ACD3ADD9</accession>
<proteinExistence type="predicted"/>
<dbReference type="Proteomes" id="UP000308600">
    <property type="component" value="Unassembled WGS sequence"/>
</dbReference>
<dbReference type="EMBL" id="ML208498">
    <property type="protein sequence ID" value="TFK63918.1"/>
    <property type="molecule type" value="Genomic_DNA"/>
</dbReference>
<sequence>MILGVPPPSDASDSSMIANADVRRNVPLQFYKHRCPKSQVVTIDASGAPKALMDGKDLMQWWVDKLNTVKDVKCVELDMGEEMKFTSYEPSSPHSYGAPPTAYNPTFPNLVAVHLRRGDYIRHCPRLASYGSMYMGINRLPGLEDRFRPWLAEDDGDEDDSGHALQRHPHQQDKEGNKSEDSLVRDGQMKQNVMDLDFENWTPLTADTSVVSKEAVERYYERHCFPSVTQIVKKLRGVREGYERQHSISGLVHQTGNVVQQASSGSTTAPPPPGAATKHILTHLFLLTNASPSSSFLVELKASLVKDGWEAVVTTSELDLDWTQEYVRMGVDMVVATGAEVFVGNGFSSGSSNTVLLRTAAGAPMNTNHFL</sequence>
<reference evidence="1 2" key="1">
    <citation type="journal article" date="2019" name="Nat. Ecol. Evol.">
        <title>Megaphylogeny resolves global patterns of mushroom evolution.</title>
        <authorList>
            <person name="Varga T."/>
            <person name="Krizsan K."/>
            <person name="Foldi C."/>
            <person name="Dima B."/>
            <person name="Sanchez-Garcia M."/>
            <person name="Sanchez-Ramirez S."/>
            <person name="Szollosi G.J."/>
            <person name="Szarkandi J.G."/>
            <person name="Papp V."/>
            <person name="Albert L."/>
            <person name="Andreopoulos W."/>
            <person name="Angelini C."/>
            <person name="Antonin V."/>
            <person name="Barry K.W."/>
            <person name="Bougher N.L."/>
            <person name="Buchanan P."/>
            <person name="Buyck B."/>
            <person name="Bense V."/>
            <person name="Catcheside P."/>
            <person name="Chovatia M."/>
            <person name="Cooper J."/>
            <person name="Damon W."/>
            <person name="Desjardin D."/>
            <person name="Finy P."/>
            <person name="Geml J."/>
            <person name="Haridas S."/>
            <person name="Hughes K."/>
            <person name="Justo A."/>
            <person name="Karasinski D."/>
            <person name="Kautmanova I."/>
            <person name="Kiss B."/>
            <person name="Kocsube S."/>
            <person name="Kotiranta H."/>
            <person name="LaButti K.M."/>
            <person name="Lechner B.E."/>
            <person name="Liimatainen K."/>
            <person name="Lipzen A."/>
            <person name="Lukacs Z."/>
            <person name="Mihaltcheva S."/>
            <person name="Morgado L.N."/>
            <person name="Niskanen T."/>
            <person name="Noordeloos M.E."/>
            <person name="Ohm R.A."/>
            <person name="Ortiz-Santana B."/>
            <person name="Ovrebo C."/>
            <person name="Racz N."/>
            <person name="Riley R."/>
            <person name="Savchenko A."/>
            <person name="Shiryaev A."/>
            <person name="Soop K."/>
            <person name="Spirin V."/>
            <person name="Szebenyi C."/>
            <person name="Tomsovsky M."/>
            <person name="Tulloss R.E."/>
            <person name="Uehling J."/>
            <person name="Grigoriev I.V."/>
            <person name="Vagvolgyi C."/>
            <person name="Papp T."/>
            <person name="Martin F.M."/>
            <person name="Miettinen O."/>
            <person name="Hibbett D.S."/>
            <person name="Nagy L.G."/>
        </authorList>
    </citation>
    <scope>NUCLEOTIDE SEQUENCE [LARGE SCALE GENOMIC DNA]</scope>
    <source>
        <strain evidence="1 2">NL-1719</strain>
    </source>
</reference>
<gene>
    <name evidence="1" type="ORF">BDN72DRAFT_847164</name>
</gene>
<keyword evidence="2" id="KW-1185">Reference proteome</keyword>
<evidence type="ECO:0000313" key="2">
    <source>
        <dbReference type="Proteomes" id="UP000308600"/>
    </source>
</evidence>
<protein>
    <submittedName>
        <fullName evidence="1">Uncharacterized protein</fullName>
    </submittedName>
</protein>
<organism evidence="1 2">
    <name type="scientific">Pluteus cervinus</name>
    <dbReference type="NCBI Taxonomy" id="181527"/>
    <lineage>
        <taxon>Eukaryota</taxon>
        <taxon>Fungi</taxon>
        <taxon>Dikarya</taxon>
        <taxon>Basidiomycota</taxon>
        <taxon>Agaricomycotina</taxon>
        <taxon>Agaricomycetes</taxon>
        <taxon>Agaricomycetidae</taxon>
        <taxon>Agaricales</taxon>
        <taxon>Pluteineae</taxon>
        <taxon>Pluteaceae</taxon>
        <taxon>Pluteus</taxon>
    </lineage>
</organism>